<organism evidence="2 3">
    <name type="scientific">Monilinia fructicola</name>
    <name type="common">Brown rot fungus</name>
    <name type="synonym">Ciboria fructicola</name>
    <dbReference type="NCBI Taxonomy" id="38448"/>
    <lineage>
        <taxon>Eukaryota</taxon>
        <taxon>Fungi</taxon>
        <taxon>Dikarya</taxon>
        <taxon>Ascomycota</taxon>
        <taxon>Pezizomycotina</taxon>
        <taxon>Leotiomycetes</taxon>
        <taxon>Helotiales</taxon>
        <taxon>Sclerotiniaceae</taxon>
        <taxon>Monilinia</taxon>
    </lineage>
</organism>
<dbReference type="EMBL" id="VICG01000012">
    <property type="protein sequence ID" value="KAA8566305.1"/>
    <property type="molecule type" value="Genomic_DNA"/>
</dbReference>
<evidence type="ECO:0000313" key="3">
    <source>
        <dbReference type="Proteomes" id="UP000322873"/>
    </source>
</evidence>
<dbReference type="AlphaFoldDB" id="A0A5M9JGQ6"/>
<evidence type="ECO:0000313" key="2">
    <source>
        <dbReference type="EMBL" id="KAA8566305.1"/>
    </source>
</evidence>
<keyword evidence="3" id="KW-1185">Reference proteome</keyword>
<dbReference type="VEuPathDB" id="FungiDB:MFRU_019g00500"/>
<protein>
    <submittedName>
        <fullName evidence="2">Uncharacterized protein</fullName>
    </submittedName>
</protein>
<comment type="caution">
    <text evidence="2">The sequence shown here is derived from an EMBL/GenBank/DDBJ whole genome shotgun (WGS) entry which is preliminary data.</text>
</comment>
<keyword evidence="1" id="KW-1133">Transmembrane helix</keyword>
<feature type="transmembrane region" description="Helical" evidence="1">
    <location>
        <begin position="206"/>
        <end position="229"/>
    </location>
</feature>
<sequence length="271" mass="29882">MNLTTCLRKYNPNVFRQVDPYAEPIYLQSPHRLQATLPQALIIPRSHVPSNSQIYTDCQSCEDDPRTGAHSCRTCLEAQYYALQAQSQAQAQTQDMYINYSTCECPHCDGALNFSALTQRACPGAGARYANVNIEPLAQQLQNTGRYTHMPSGRLGRNSCRDVGLLGSGSCFSALGGLNGLGVSSLGGLGGLGGIGGVRDMRDGSVFVFSLVILFLPSRLSLKIVFVWICNEFQENHIPHMLYVTISYTNHTFSSHAHARTIHYQTTLHHR</sequence>
<reference evidence="2 3" key="1">
    <citation type="submission" date="2019-06" db="EMBL/GenBank/DDBJ databases">
        <title>Genome Sequence of the Brown Rot Fungal Pathogen Monilinia fructicola.</title>
        <authorList>
            <person name="De Miccolis Angelini R.M."/>
            <person name="Landi L."/>
            <person name="Abate D."/>
            <person name="Pollastro S."/>
            <person name="Romanazzi G."/>
            <person name="Faretra F."/>
        </authorList>
    </citation>
    <scope>NUCLEOTIDE SEQUENCE [LARGE SCALE GENOMIC DNA]</scope>
    <source>
        <strain evidence="2 3">Mfrc123</strain>
    </source>
</reference>
<name>A0A5M9JGQ6_MONFR</name>
<dbReference type="Proteomes" id="UP000322873">
    <property type="component" value="Unassembled WGS sequence"/>
</dbReference>
<accession>A0A5M9JGQ6</accession>
<gene>
    <name evidence="2" type="ORF">EYC84_008898</name>
</gene>
<keyword evidence="1" id="KW-0472">Membrane</keyword>
<keyword evidence="1" id="KW-0812">Transmembrane</keyword>
<evidence type="ECO:0000256" key="1">
    <source>
        <dbReference type="SAM" id="Phobius"/>
    </source>
</evidence>
<proteinExistence type="predicted"/>